<comment type="caution">
    <text evidence="2">The sequence shown here is derived from an EMBL/GenBank/DDBJ whole genome shotgun (WGS) entry which is preliminary data.</text>
</comment>
<name>A0A147EMQ4_9MICO</name>
<dbReference type="AlphaFoldDB" id="A0A147EMQ4"/>
<dbReference type="InterPro" id="IPR029016">
    <property type="entry name" value="GAF-like_dom_sf"/>
</dbReference>
<dbReference type="Gene3D" id="3.30.450.40">
    <property type="match status" value="1"/>
</dbReference>
<keyword evidence="3" id="KW-1185">Reference proteome</keyword>
<evidence type="ECO:0000313" key="3">
    <source>
        <dbReference type="Proteomes" id="UP000070810"/>
    </source>
</evidence>
<accession>A0A147EMQ4</accession>
<evidence type="ECO:0000313" key="2">
    <source>
        <dbReference type="EMBL" id="KTR85595.1"/>
    </source>
</evidence>
<evidence type="ECO:0000256" key="1">
    <source>
        <dbReference type="SAM" id="MobiDB-lite"/>
    </source>
</evidence>
<dbReference type="PATRIC" id="fig|1079994.3.peg.1926"/>
<feature type="region of interest" description="Disordered" evidence="1">
    <location>
        <begin position="241"/>
        <end position="284"/>
    </location>
</feature>
<dbReference type="RefSeq" id="WP_058594109.1">
    <property type="nucleotide sequence ID" value="NZ_LDRK01000051.1"/>
</dbReference>
<dbReference type="EMBL" id="LDRK01000051">
    <property type="protein sequence ID" value="KTR85595.1"/>
    <property type="molecule type" value="Genomic_DNA"/>
</dbReference>
<organism evidence="2 3">
    <name type="scientific">Leucobacter chromiiresistens</name>
    <dbReference type="NCBI Taxonomy" id="1079994"/>
    <lineage>
        <taxon>Bacteria</taxon>
        <taxon>Bacillati</taxon>
        <taxon>Actinomycetota</taxon>
        <taxon>Actinomycetes</taxon>
        <taxon>Micrococcales</taxon>
        <taxon>Microbacteriaceae</taxon>
        <taxon>Leucobacter</taxon>
    </lineage>
</organism>
<gene>
    <name evidence="2" type="ORF">NS354_08570</name>
</gene>
<feature type="compositionally biased region" description="Low complexity" evidence="1">
    <location>
        <begin position="259"/>
        <end position="272"/>
    </location>
</feature>
<evidence type="ECO:0008006" key="4">
    <source>
        <dbReference type="Google" id="ProtNLM"/>
    </source>
</evidence>
<dbReference type="Proteomes" id="UP000070810">
    <property type="component" value="Unassembled WGS sequence"/>
</dbReference>
<sequence length="477" mass="51146">MTNGWHALRRGESALERRRLIERAHERFVDDRASLGAVDPEFRERFSRAAAVRPVVLDSWMRAHRLTVDPDGIPERPSLGEDEIREVLATHPIGSVLPVVSRLLLDEAGESGFIVAVGDAAGRLLWVDGDRALRGRAEEMGFRAGMDWSERAVGTSAPGSALALDHALQVLGAEHFARAVHPWSCTAAPVHDPASGAIIGVIDVTGGDGAAAPHLMPLMDATLAAVEAELQLAALKQRIERDRGARARSSGGGPRRRAGGSASGRAARADGAADGDGRRAPRPAVPRLVVLGREPAVLEHRGVAEPVGGRHAEILVALASSPHGLSAEALAEAVYGARGSERTLRPELVRLRRWLEQRGVDLQLLSRPYRIAPGLRIDAHETLEAIGRGAHRLALAAYEGPVLPESRAPIVEQLRTAVDATLREAMLQAAGPDPLFAYAQNWAGDDVEVWETLLQVLPPLSPKRARVVARLDQLSDS</sequence>
<protein>
    <recommendedName>
        <fullName evidence="4">GAF domain-containing protein</fullName>
    </recommendedName>
</protein>
<reference evidence="2 3" key="1">
    <citation type="journal article" date="2016" name="Front. Microbiol.">
        <title>Genomic Resource of Rice Seed Associated Bacteria.</title>
        <authorList>
            <person name="Midha S."/>
            <person name="Bansal K."/>
            <person name="Sharma S."/>
            <person name="Kumar N."/>
            <person name="Patil P.P."/>
            <person name="Chaudhry V."/>
            <person name="Patil P.B."/>
        </authorList>
    </citation>
    <scope>NUCLEOTIDE SEQUENCE [LARGE SCALE GENOMIC DNA]</scope>
    <source>
        <strain evidence="2 3">NS354</strain>
    </source>
</reference>
<proteinExistence type="predicted"/>